<dbReference type="AlphaFoldDB" id="A0A834WDW1"/>
<sequence length="20" mass="2401">MVGSWPIKEGWNRWATKPEK</sequence>
<feature type="region of interest" description="Disordered" evidence="1">
    <location>
        <begin position="1"/>
        <end position="20"/>
    </location>
</feature>
<evidence type="ECO:0000313" key="3">
    <source>
        <dbReference type="Proteomes" id="UP000634136"/>
    </source>
</evidence>
<reference evidence="2" key="1">
    <citation type="submission" date="2020-09" db="EMBL/GenBank/DDBJ databases">
        <title>Genome-Enabled Discovery of Anthraquinone Biosynthesis in Senna tora.</title>
        <authorList>
            <person name="Kang S.-H."/>
            <person name="Pandey R.P."/>
            <person name="Lee C.-M."/>
            <person name="Sim J.-S."/>
            <person name="Jeong J.-T."/>
            <person name="Choi B.-S."/>
            <person name="Jung M."/>
            <person name="Ginzburg D."/>
            <person name="Zhao K."/>
            <person name="Won S.Y."/>
            <person name="Oh T.-J."/>
            <person name="Yu Y."/>
            <person name="Kim N.-H."/>
            <person name="Lee O.R."/>
            <person name="Lee T.-H."/>
            <person name="Bashyal P."/>
            <person name="Kim T.-S."/>
            <person name="Lee W.-H."/>
            <person name="Kawkins C."/>
            <person name="Kim C.-K."/>
            <person name="Kim J.S."/>
            <person name="Ahn B.O."/>
            <person name="Rhee S.Y."/>
            <person name="Sohng J.K."/>
        </authorList>
    </citation>
    <scope>NUCLEOTIDE SEQUENCE</scope>
    <source>
        <tissue evidence="2">Leaf</tissue>
    </source>
</reference>
<keyword evidence="3" id="KW-1185">Reference proteome</keyword>
<protein>
    <submittedName>
        <fullName evidence="2">Uncharacterized protein</fullName>
    </submittedName>
</protein>
<dbReference type="Proteomes" id="UP000634136">
    <property type="component" value="Unassembled WGS sequence"/>
</dbReference>
<gene>
    <name evidence="2" type="ORF">G2W53_024417</name>
</gene>
<name>A0A834WDW1_9FABA</name>
<proteinExistence type="predicted"/>
<dbReference type="EMBL" id="JAAIUW010000008">
    <property type="protein sequence ID" value="KAF7818962.1"/>
    <property type="molecule type" value="Genomic_DNA"/>
</dbReference>
<comment type="caution">
    <text evidence="2">The sequence shown here is derived from an EMBL/GenBank/DDBJ whole genome shotgun (WGS) entry which is preliminary data.</text>
</comment>
<accession>A0A834WDW1</accession>
<organism evidence="2 3">
    <name type="scientific">Senna tora</name>
    <dbReference type="NCBI Taxonomy" id="362788"/>
    <lineage>
        <taxon>Eukaryota</taxon>
        <taxon>Viridiplantae</taxon>
        <taxon>Streptophyta</taxon>
        <taxon>Embryophyta</taxon>
        <taxon>Tracheophyta</taxon>
        <taxon>Spermatophyta</taxon>
        <taxon>Magnoliopsida</taxon>
        <taxon>eudicotyledons</taxon>
        <taxon>Gunneridae</taxon>
        <taxon>Pentapetalae</taxon>
        <taxon>rosids</taxon>
        <taxon>fabids</taxon>
        <taxon>Fabales</taxon>
        <taxon>Fabaceae</taxon>
        <taxon>Caesalpinioideae</taxon>
        <taxon>Cassia clade</taxon>
        <taxon>Senna</taxon>
    </lineage>
</organism>
<evidence type="ECO:0000313" key="2">
    <source>
        <dbReference type="EMBL" id="KAF7818962.1"/>
    </source>
</evidence>
<evidence type="ECO:0000256" key="1">
    <source>
        <dbReference type="SAM" id="MobiDB-lite"/>
    </source>
</evidence>